<dbReference type="AlphaFoldDB" id="A0A1I4YEB1"/>
<feature type="domain" description="IclR-ED" evidence="8">
    <location>
        <begin position="85"/>
        <end position="264"/>
    </location>
</feature>
<evidence type="ECO:0000256" key="3">
    <source>
        <dbReference type="ARBA" id="ARBA00023125"/>
    </source>
</evidence>
<evidence type="ECO:0000256" key="5">
    <source>
        <dbReference type="ARBA" id="ARBA00058938"/>
    </source>
</evidence>
<name>A0A1I4YEB1_PSUAM</name>
<keyword evidence="2" id="KW-0805">Transcription regulation</keyword>
<dbReference type="GO" id="GO:0006071">
    <property type="term" value="P:glycerol metabolic process"/>
    <property type="evidence" value="ECO:0007669"/>
    <property type="project" value="UniProtKB-KW"/>
</dbReference>
<evidence type="ECO:0000259" key="7">
    <source>
        <dbReference type="PROSITE" id="PS51077"/>
    </source>
</evidence>
<sequence length="269" mass="28367">MASTRPVGDAAQVEDGPVRGPLVSVLNAVALLDTFSVAEPRLSVTEIARRLDLHKSTVSRLLGTLESVGLVERDGGKGHFGLGVGILGLAGPLLAHLDVRKIAYPEIEALVHATGETCALALWSGHESIVVEQIPSPRQVKHTTPLGARFSKVASASVRVFLAELPESRVRTLLREGLVTADGRDAEAVLEELAAVHRDGLAVNDGDTDPEELSISSPIRDHRGLVTGAVLLSAPRARVTPFLRDDYGERVRRSAASVSSRLGGLVSGG</sequence>
<comment type="function">
    <text evidence="5">May be an activator protein for the gylABX operon.</text>
</comment>
<evidence type="ECO:0000259" key="8">
    <source>
        <dbReference type="PROSITE" id="PS51078"/>
    </source>
</evidence>
<keyword evidence="10" id="KW-1185">Reference proteome</keyword>
<gene>
    <name evidence="9" type="ORF">SAMN05216207_101355</name>
</gene>
<dbReference type="InterPro" id="IPR005471">
    <property type="entry name" value="Tscrpt_reg_IclR_N"/>
</dbReference>
<keyword evidence="3" id="KW-0238">DNA-binding</keyword>
<dbReference type="SUPFAM" id="SSF46785">
    <property type="entry name" value="Winged helix' DNA-binding domain"/>
    <property type="match status" value="1"/>
</dbReference>
<dbReference type="InterPro" id="IPR036390">
    <property type="entry name" value="WH_DNA-bd_sf"/>
</dbReference>
<dbReference type="SMART" id="SM00346">
    <property type="entry name" value="HTH_ICLR"/>
    <property type="match status" value="1"/>
</dbReference>
<accession>A0A1I4YEB1</accession>
<dbReference type="PANTHER" id="PTHR30136">
    <property type="entry name" value="HELIX-TURN-HELIX TRANSCRIPTIONAL REGULATOR, ICLR FAMILY"/>
    <property type="match status" value="1"/>
</dbReference>
<dbReference type="GO" id="GO:0003677">
    <property type="term" value="F:DNA binding"/>
    <property type="evidence" value="ECO:0007669"/>
    <property type="project" value="UniProtKB-KW"/>
</dbReference>
<dbReference type="OrthoDB" id="60629at2"/>
<dbReference type="InterPro" id="IPR050707">
    <property type="entry name" value="HTH_MetabolicPath_Reg"/>
</dbReference>
<keyword evidence="4" id="KW-0804">Transcription</keyword>
<evidence type="ECO:0000313" key="9">
    <source>
        <dbReference type="EMBL" id="SFN35940.1"/>
    </source>
</evidence>
<reference evidence="9 10" key="1">
    <citation type="submission" date="2016-10" db="EMBL/GenBank/DDBJ databases">
        <authorList>
            <person name="de Groot N.N."/>
        </authorList>
    </citation>
    <scope>NUCLEOTIDE SEQUENCE [LARGE SCALE GENOMIC DNA]</scope>
    <source>
        <strain evidence="9 10">CGMCC 4.1877</strain>
    </source>
</reference>
<evidence type="ECO:0000256" key="1">
    <source>
        <dbReference type="ARBA" id="ARBA00022798"/>
    </source>
</evidence>
<dbReference type="SUPFAM" id="SSF55781">
    <property type="entry name" value="GAF domain-like"/>
    <property type="match status" value="1"/>
</dbReference>
<evidence type="ECO:0000313" key="10">
    <source>
        <dbReference type="Proteomes" id="UP000199614"/>
    </source>
</evidence>
<dbReference type="Gene3D" id="3.30.450.40">
    <property type="match status" value="1"/>
</dbReference>
<dbReference type="Proteomes" id="UP000199614">
    <property type="component" value="Unassembled WGS sequence"/>
</dbReference>
<dbReference type="InterPro" id="IPR011991">
    <property type="entry name" value="ArsR-like_HTH"/>
</dbReference>
<dbReference type="InterPro" id="IPR014757">
    <property type="entry name" value="Tscrpt_reg_IclR_C"/>
</dbReference>
<dbReference type="InterPro" id="IPR029016">
    <property type="entry name" value="GAF-like_dom_sf"/>
</dbReference>
<dbReference type="Pfam" id="PF09339">
    <property type="entry name" value="HTH_IclR"/>
    <property type="match status" value="1"/>
</dbReference>
<keyword evidence="1" id="KW-0319">Glycerol metabolism</keyword>
<dbReference type="Pfam" id="PF01614">
    <property type="entry name" value="IclR_C"/>
    <property type="match status" value="1"/>
</dbReference>
<dbReference type="PROSITE" id="PS51077">
    <property type="entry name" value="HTH_ICLR"/>
    <property type="match status" value="1"/>
</dbReference>
<evidence type="ECO:0000256" key="6">
    <source>
        <dbReference type="ARBA" id="ARBA00070406"/>
    </source>
</evidence>
<dbReference type="PROSITE" id="PS51078">
    <property type="entry name" value="ICLR_ED"/>
    <property type="match status" value="1"/>
</dbReference>
<dbReference type="RefSeq" id="WP_093342952.1">
    <property type="nucleotide sequence ID" value="NZ_FOUY01000013.1"/>
</dbReference>
<evidence type="ECO:0000256" key="4">
    <source>
        <dbReference type="ARBA" id="ARBA00023163"/>
    </source>
</evidence>
<protein>
    <recommendedName>
        <fullName evidence="6">Glycerol operon regulatory protein</fullName>
    </recommendedName>
</protein>
<dbReference type="STRING" id="260086.SAMN05216207_101355"/>
<dbReference type="FunFam" id="1.10.10.10:FF:000056">
    <property type="entry name" value="IclR family transcriptional regulator"/>
    <property type="match status" value="1"/>
</dbReference>
<dbReference type="InterPro" id="IPR036388">
    <property type="entry name" value="WH-like_DNA-bd_sf"/>
</dbReference>
<dbReference type="GO" id="GO:0045892">
    <property type="term" value="P:negative regulation of DNA-templated transcription"/>
    <property type="evidence" value="ECO:0007669"/>
    <property type="project" value="TreeGrafter"/>
</dbReference>
<dbReference type="Gene3D" id="1.10.10.10">
    <property type="entry name" value="Winged helix-like DNA-binding domain superfamily/Winged helix DNA-binding domain"/>
    <property type="match status" value="1"/>
</dbReference>
<feature type="domain" description="HTH iclR-type" evidence="7">
    <location>
        <begin position="22"/>
        <end position="84"/>
    </location>
</feature>
<proteinExistence type="predicted"/>
<dbReference type="CDD" id="cd00090">
    <property type="entry name" value="HTH_ARSR"/>
    <property type="match status" value="1"/>
</dbReference>
<dbReference type="PANTHER" id="PTHR30136:SF35">
    <property type="entry name" value="HTH-TYPE TRANSCRIPTIONAL REGULATOR RV1719"/>
    <property type="match status" value="1"/>
</dbReference>
<dbReference type="EMBL" id="FOUY01000013">
    <property type="protein sequence ID" value="SFN35940.1"/>
    <property type="molecule type" value="Genomic_DNA"/>
</dbReference>
<evidence type="ECO:0000256" key="2">
    <source>
        <dbReference type="ARBA" id="ARBA00023015"/>
    </source>
</evidence>
<organism evidence="9 10">
    <name type="scientific">Pseudonocardia ammonioxydans</name>
    <dbReference type="NCBI Taxonomy" id="260086"/>
    <lineage>
        <taxon>Bacteria</taxon>
        <taxon>Bacillati</taxon>
        <taxon>Actinomycetota</taxon>
        <taxon>Actinomycetes</taxon>
        <taxon>Pseudonocardiales</taxon>
        <taxon>Pseudonocardiaceae</taxon>
        <taxon>Pseudonocardia</taxon>
    </lineage>
</organism>
<dbReference type="GO" id="GO:0003700">
    <property type="term" value="F:DNA-binding transcription factor activity"/>
    <property type="evidence" value="ECO:0007669"/>
    <property type="project" value="TreeGrafter"/>
</dbReference>